<dbReference type="Gene3D" id="1.25.40.10">
    <property type="entry name" value="Tetratricopeptide repeat domain"/>
    <property type="match status" value="1"/>
</dbReference>
<dbReference type="SUPFAM" id="SSF48452">
    <property type="entry name" value="TPR-like"/>
    <property type="match status" value="1"/>
</dbReference>
<dbReference type="PANTHER" id="PTHR45831:SF2">
    <property type="entry name" value="LD24721P"/>
    <property type="match status" value="1"/>
</dbReference>
<evidence type="ECO:0000256" key="3">
    <source>
        <dbReference type="SAM" id="Coils"/>
    </source>
</evidence>
<gene>
    <name evidence="5" type="ORF">VNO77_22384</name>
</gene>
<dbReference type="InterPro" id="IPR011990">
    <property type="entry name" value="TPR-like_helical_dom_sf"/>
</dbReference>
<dbReference type="GO" id="GO:0006620">
    <property type="term" value="P:post-translational protein targeting to endoplasmic reticulum membrane"/>
    <property type="evidence" value="ECO:0007669"/>
    <property type="project" value="TreeGrafter"/>
</dbReference>
<keyword evidence="6" id="KW-1185">Reference proteome</keyword>
<name>A0AAN9QAI4_CANGL</name>
<protein>
    <submittedName>
        <fullName evidence="5">Uncharacterized protein</fullName>
    </submittedName>
</protein>
<evidence type="ECO:0000256" key="1">
    <source>
        <dbReference type="ARBA" id="ARBA00022737"/>
    </source>
</evidence>
<dbReference type="GO" id="GO:0016020">
    <property type="term" value="C:membrane"/>
    <property type="evidence" value="ECO:0007669"/>
    <property type="project" value="TreeGrafter"/>
</dbReference>
<evidence type="ECO:0000313" key="6">
    <source>
        <dbReference type="Proteomes" id="UP001367508"/>
    </source>
</evidence>
<accession>A0AAN9QAI4</accession>
<dbReference type="InterPro" id="IPR047150">
    <property type="entry name" value="SGT"/>
</dbReference>
<evidence type="ECO:0000256" key="4">
    <source>
        <dbReference type="SAM" id="MobiDB-lite"/>
    </source>
</evidence>
<dbReference type="GO" id="GO:0072380">
    <property type="term" value="C:TRC complex"/>
    <property type="evidence" value="ECO:0007669"/>
    <property type="project" value="TreeGrafter"/>
</dbReference>
<keyword evidence="3" id="KW-0175">Coiled coil</keyword>
<dbReference type="EMBL" id="JAYMYQ010000005">
    <property type="protein sequence ID" value="KAK7328281.1"/>
    <property type="molecule type" value="Genomic_DNA"/>
</dbReference>
<evidence type="ECO:0000313" key="5">
    <source>
        <dbReference type="EMBL" id="KAK7328281.1"/>
    </source>
</evidence>
<dbReference type="PANTHER" id="PTHR45831">
    <property type="entry name" value="LD24721P"/>
    <property type="match status" value="1"/>
</dbReference>
<dbReference type="InterPro" id="IPR019734">
    <property type="entry name" value="TPR_rpt"/>
</dbReference>
<dbReference type="SMART" id="SM00028">
    <property type="entry name" value="TPR"/>
    <property type="match status" value="3"/>
</dbReference>
<keyword evidence="2" id="KW-0802">TPR repeat</keyword>
<dbReference type="Proteomes" id="UP001367508">
    <property type="component" value="Unassembled WGS sequence"/>
</dbReference>
<dbReference type="GO" id="GO:0060090">
    <property type="term" value="F:molecular adaptor activity"/>
    <property type="evidence" value="ECO:0007669"/>
    <property type="project" value="TreeGrafter"/>
</dbReference>
<comment type="caution">
    <text evidence="5">The sequence shown here is derived from an EMBL/GenBank/DDBJ whole genome shotgun (WGS) entry which is preliminary data.</text>
</comment>
<dbReference type="Pfam" id="PF13181">
    <property type="entry name" value="TPR_8"/>
    <property type="match status" value="2"/>
</dbReference>
<feature type="coiled-coil region" evidence="3">
    <location>
        <begin position="241"/>
        <end position="268"/>
    </location>
</feature>
<proteinExistence type="predicted"/>
<organism evidence="5 6">
    <name type="scientific">Canavalia gladiata</name>
    <name type="common">Sword bean</name>
    <name type="synonym">Dolichos gladiatus</name>
    <dbReference type="NCBI Taxonomy" id="3824"/>
    <lineage>
        <taxon>Eukaryota</taxon>
        <taxon>Viridiplantae</taxon>
        <taxon>Streptophyta</taxon>
        <taxon>Embryophyta</taxon>
        <taxon>Tracheophyta</taxon>
        <taxon>Spermatophyta</taxon>
        <taxon>Magnoliopsida</taxon>
        <taxon>eudicotyledons</taxon>
        <taxon>Gunneridae</taxon>
        <taxon>Pentapetalae</taxon>
        <taxon>rosids</taxon>
        <taxon>fabids</taxon>
        <taxon>Fabales</taxon>
        <taxon>Fabaceae</taxon>
        <taxon>Papilionoideae</taxon>
        <taxon>50 kb inversion clade</taxon>
        <taxon>NPAAA clade</taxon>
        <taxon>indigoferoid/millettioid clade</taxon>
        <taxon>Phaseoleae</taxon>
        <taxon>Canavalia</taxon>
    </lineage>
</organism>
<dbReference type="AlphaFoldDB" id="A0AAN9QAI4"/>
<keyword evidence="1" id="KW-0677">Repeat</keyword>
<feature type="region of interest" description="Disordered" evidence="4">
    <location>
        <begin position="288"/>
        <end position="350"/>
    </location>
</feature>
<sequence>MRIASTILVRLKTSIGVEQHQRLDNIKDSLVAFFHITPSLLATIPNVSDEQIARASRTSTIIVPPRSSGATVRIGLSLTFLFHEFHMAVASLGFFDSSLGETYEARKSRAKQIFKEAIAVLKEAGHTSFDRAKLADGLKILGNNAMQKEWYETAIEMYSCAVALLKDNAVFFCNRAAAFTKIGRYEAAIRDCYEAIKLKEGYVMAYYRIGCAYYEQGKNIEAIREGFLKVLKLDPQNQDAMVSLQLANSKLKDEVASLSEEIESLRSNAVPPVTENQAAGQESTVLVLQGPEEGENGQWKLTESAKENNDDDGDDNDNNKNDDNNDSNNNNEENVSVAEFIETHNTPPPE</sequence>
<reference evidence="5 6" key="1">
    <citation type="submission" date="2024-01" db="EMBL/GenBank/DDBJ databases">
        <title>The genomes of 5 underutilized Papilionoideae crops provide insights into root nodulation and disease resistanc.</title>
        <authorList>
            <person name="Jiang F."/>
        </authorList>
    </citation>
    <scope>NUCLEOTIDE SEQUENCE [LARGE SCALE GENOMIC DNA]</scope>
    <source>
        <strain evidence="5">LVBAO_FW01</strain>
        <tissue evidence="5">Leaves</tissue>
    </source>
</reference>
<evidence type="ECO:0000256" key="2">
    <source>
        <dbReference type="ARBA" id="ARBA00022803"/>
    </source>
</evidence>